<dbReference type="InterPro" id="IPR050177">
    <property type="entry name" value="Lipid_A_modif_metabolic_enz"/>
</dbReference>
<name>A0A0M2RFM8_9PROT</name>
<accession>A0A0M2RFM8</accession>
<dbReference type="SUPFAM" id="SSF51735">
    <property type="entry name" value="NAD(P)-binding Rossmann-fold domains"/>
    <property type="match status" value="1"/>
</dbReference>
<dbReference type="EMBL" id="LANI01000002">
    <property type="protein sequence ID" value="KKJ78363.1"/>
    <property type="molecule type" value="Genomic_DNA"/>
</dbReference>
<keyword evidence="3" id="KW-1185">Reference proteome</keyword>
<protein>
    <recommendedName>
        <fullName evidence="1">NAD-dependent epimerase/dehydratase domain-containing protein</fullName>
    </recommendedName>
</protein>
<evidence type="ECO:0000313" key="2">
    <source>
        <dbReference type="EMBL" id="KKJ78363.1"/>
    </source>
</evidence>
<dbReference type="PANTHER" id="PTHR43245">
    <property type="entry name" value="BIFUNCTIONAL POLYMYXIN RESISTANCE PROTEIN ARNA"/>
    <property type="match status" value="1"/>
</dbReference>
<dbReference type="STRING" id="1549748.WH95_03465"/>
<evidence type="ECO:0000313" key="3">
    <source>
        <dbReference type="Proteomes" id="UP000034491"/>
    </source>
</evidence>
<dbReference type="Pfam" id="PF01370">
    <property type="entry name" value="Epimerase"/>
    <property type="match status" value="1"/>
</dbReference>
<dbReference type="InterPro" id="IPR036291">
    <property type="entry name" value="NAD(P)-bd_dom_sf"/>
</dbReference>
<gene>
    <name evidence="2" type="ORF">WH95_03465</name>
</gene>
<reference evidence="2 3" key="1">
    <citation type="submission" date="2015-03" db="EMBL/GenBank/DDBJ databases">
        <title>Genome sequence of Kiloniella sp. P1-1, isolated from the gut microflora of Pacific white shrimp, Penaeus vannamei.</title>
        <authorList>
            <person name="Shao Z."/>
            <person name="Wang L."/>
            <person name="Li X."/>
        </authorList>
    </citation>
    <scope>NUCLEOTIDE SEQUENCE [LARGE SCALE GENOMIC DNA]</scope>
    <source>
        <strain evidence="2 3">P1-1</strain>
    </source>
</reference>
<dbReference type="PANTHER" id="PTHR43245:SF13">
    <property type="entry name" value="UDP-D-APIOSE_UDP-D-XYLOSE SYNTHASE 2"/>
    <property type="match status" value="1"/>
</dbReference>
<proteinExistence type="predicted"/>
<sequence length="309" mass="34485">MSRILVTGGMGFIGQHAVKALEAAGHELILVTRKKNDAKMPDVLCGDLLQKGEPERIVKEAQAEYLLHLAWETEHGHFWNAESNHLWKKQSINLVTSFWEQGGHRAVCAGSCAEYDWSEEVSKSPLNEYGSPLRPETVYGKCKVDCYRVLERLSNDEHSFAWGRVFLLYGRGEAHTRFVPSIITSLLRDLDAKMSSGSQVRDFLDSRDVGRAFAALMMSDVQGAVNISSGEGVQLVDVAKTICELLGKPNLLQVGAFPDRAGEPLKLLGANQRLRDEVGYVPEYSLEEGLEDAIQYWRYKMVTGEMFCG</sequence>
<dbReference type="AlphaFoldDB" id="A0A0M2RFM8"/>
<dbReference type="RefSeq" id="WP_046502884.1">
    <property type="nucleotide sequence ID" value="NZ_LANI01000002.1"/>
</dbReference>
<evidence type="ECO:0000259" key="1">
    <source>
        <dbReference type="Pfam" id="PF01370"/>
    </source>
</evidence>
<dbReference type="OrthoDB" id="5295702at2"/>
<comment type="caution">
    <text evidence="2">The sequence shown here is derived from an EMBL/GenBank/DDBJ whole genome shotgun (WGS) entry which is preliminary data.</text>
</comment>
<dbReference type="Gene3D" id="3.40.50.720">
    <property type="entry name" value="NAD(P)-binding Rossmann-like Domain"/>
    <property type="match status" value="1"/>
</dbReference>
<organism evidence="2 3">
    <name type="scientific">Kiloniella litopenaei</name>
    <dbReference type="NCBI Taxonomy" id="1549748"/>
    <lineage>
        <taxon>Bacteria</taxon>
        <taxon>Pseudomonadati</taxon>
        <taxon>Pseudomonadota</taxon>
        <taxon>Alphaproteobacteria</taxon>
        <taxon>Rhodospirillales</taxon>
        <taxon>Kiloniellaceae</taxon>
        <taxon>Kiloniella</taxon>
    </lineage>
</organism>
<dbReference type="Proteomes" id="UP000034491">
    <property type="component" value="Unassembled WGS sequence"/>
</dbReference>
<dbReference type="InterPro" id="IPR001509">
    <property type="entry name" value="Epimerase_deHydtase"/>
</dbReference>
<feature type="domain" description="NAD-dependent epimerase/dehydratase" evidence="1">
    <location>
        <begin position="4"/>
        <end position="227"/>
    </location>
</feature>